<reference evidence="9 10" key="1">
    <citation type="journal article" date="2006" name="J. Bacteriol.">
        <title>Complete genome sequence of Yersinia pestis strains Antiqua and Nepal516: evidence of gene reduction in an emerging pathogen.</title>
        <authorList>
            <person name="Chain P.S."/>
            <person name="Hu P."/>
            <person name="Malfatti S.A."/>
            <person name="Radnedge L."/>
            <person name="Larimer F."/>
            <person name="Vergez L.M."/>
            <person name="Worsham P."/>
            <person name="Chu M.C."/>
            <person name="Andersen G.L."/>
        </authorList>
    </citation>
    <scope>NUCLEOTIDE SEQUENCE [LARGE SCALE GENOMIC DNA]</scope>
    <source>
        <strain evidence="9 10">Antiqua</strain>
    </source>
</reference>
<dbReference type="InterPro" id="IPR047207">
    <property type="entry name" value="SPASM_anSME"/>
</dbReference>
<dbReference type="InterPro" id="IPR013785">
    <property type="entry name" value="Aldolase_TIM"/>
</dbReference>
<dbReference type="CDD" id="cd21120">
    <property type="entry name" value="SPASM_anSME"/>
    <property type="match status" value="1"/>
</dbReference>
<dbReference type="PANTHER" id="PTHR43273:SF3">
    <property type="entry name" value="ANAEROBIC SULFATASE-MATURATING ENZYME HOMOLOG ASLB-RELATED"/>
    <property type="match status" value="1"/>
</dbReference>
<dbReference type="GO" id="GO:0051539">
    <property type="term" value="F:4 iron, 4 sulfur cluster binding"/>
    <property type="evidence" value="ECO:0007669"/>
    <property type="project" value="UniProtKB-KW"/>
</dbReference>
<dbReference type="SUPFAM" id="SSF102114">
    <property type="entry name" value="Radical SAM enzymes"/>
    <property type="match status" value="1"/>
</dbReference>
<dbReference type="Pfam" id="PF04055">
    <property type="entry name" value="Radical_SAM"/>
    <property type="match status" value="1"/>
</dbReference>
<proteinExistence type="inferred from homology"/>
<protein>
    <submittedName>
        <fullName evidence="9">Putative regulatory protein</fullName>
    </submittedName>
</protein>
<dbReference type="Gene3D" id="3.20.20.70">
    <property type="entry name" value="Aldolase class I"/>
    <property type="match status" value="1"/>
</dbReference>
<accession>A0A0E1NQM4</accession>
<dbReference type="SFLD" id="SFLDS00029">
    <property type="entry name" value="Radical_SAM"/>
    <property type="match status" value="1"/>
</dbReference>
<dbReference type="InterPro" id="IPR023885">
    <property type="entry name" value="4Fe4S-binding_SPASM_dom"/>
</dbReference>
<dbReference type="PANTHER" id="PTHR43273">
    <property type="entry name" value="ANAEROBIC SULFATASE-MATURATING ENZYME HOMOLOG ASLB-RELATED"/>
    <property type="match status" value="1"/>
</dbReference>
<dbReference type="AlphaFoldDB" id="A0A0E1NQM4"/>
<evidence type="ECO:0000256" key="1">
    <source>
        <dbReference type="ARBA" id="ARBA00001966"/>
    </source>
</evidence>
<keyword evidence="3" id="KW-0949">S-adenosyl-L-methionine</keyword>
<comment type="cofactor">
    <cofactor evidence="1">
        <name>[4Fe-4S] cluster</name>
        <dbReference type="ChEBI" id="CHEBI:49883"/>
    </cofactor>
</comment>
<name>A0A0E1NQM4_YERPA</name>
<dbReference type="SFLD" id="SFLDF00285">
    <property type="entry name" value="anaerobic_Ser-type_sulfatase-m"/>
    <property type="match status" value="1"/>
</dbReference>
<evidence type="ECO:0000256" key="6">
    <source>
        <dbReference type="ARBA" id="ARBA00023014"/>
    </source>
</evidence>
<evidence type="ECO:0000256" key="7">
    <source>
        <dbReference type="ARBA" id="ARBA00023601"/>
    </source>
</evidence>
<comment type="similarity">
    <text evidence="7">Belongs to the radical SAM superfamily. Anaerobic sulfatase-maturating enzyme family.</text>
</comment>
<feature type="domain" description="Radical SAM core" evidence="8">
    <location>
        <begin position="5"/>
        <end position="249"/>
    </location>
</feature>
<dbReference type="GeneID" id="57973798"/>
<dbReference type="CDD" id="cd01335">
    <property type="entry name" value="Radical_SAM"/>
    <property type="match status" value="1"/>
</dbReference>
<dbReference type="InterPro" id="IPR023867">
    <property type="entry name" value="Sulphatase_maturase_rSAM"/>
</dbReference>
<sequence>MAQPHTQQAYFHMMAKPTSYRCNLDCEYCFYLEKETVLPPQKNPSPTMSDSMLRRYVRDYLRSHAGDTVDFAWQGGEPTLAGLDFYRKAVEYQQHYANGKTVTNSFQTNGIAINRQWAAFFAEHRFLIGLSVDGLEAVHDKYRIAVNGQPTFARVKKALDLLREYQVDFNTLTVVNDQNWDKGRETYQALKALGSTFMQFIPIVEVDTRCLSRTTGHYSPPANPPMAPFTVPAAGYGRFMNDVFDAWVTEDVGTVYVREFDSLLGTWMGYPAASCIQSVTCGQALIIEANGDIYSCDHYVYPAHRLGNIADTSLVKLATSRQQQRFGDAKQEKLTQACIRCEVKALCQGGCPKHRIMALPDEKHKHNYLCASYKHFFNHTAPLMQAMCQIIQRGGIAADIMPQLTQPK</sequence>
<dbReference type="Proteomes" id="UP000001971">
    <property type="component" value="Chromosome"/>
</dbReference>
<evidence type="ECO:0000256" key="5">
    <source>
        <dbReference type="ARBA" id="ARBA00023004"/>
    </source>
</evidence>
<evidence type="ECO:0000259" key="8">
    <source>
        <dbReference type="PROSITE" id="PS51918"/>
    </source>
</evidence>
<dbReference type="SFLD" id="SFLDG01384">
    <property type="entry name" value="thioether_bond_formation_requi"/>
    <property type="match status" value="1"/>
</dbReference>
<dbReference type="PATRIC" id="fig|360102.15.peg.3443"/>
<organism evidence="9 10">
    <name type="scientific">Yersinia pestis bv. Antiqua (strain Antiqua)</name>
    <dbReference type="NCBI Taxonomy" id="360102"/>
    <lineage>
        <taxon>Bacteria</taxon>
        <taxon>Pseudomonadati</taxon>
        <taxon>Pseudomonadota</taxon>
        <taxon>Gammaproteobacteria</taxon>
        <taxon>Enterobacterales</taxon>
        <taxon>Yersiniaceae</taxon>
        <taxon>Yersinia</taxon>
    </lineage>
</organism>
<evidence type="ECO:0000256" key="2">
    <source>
        <dbReference type="ARBA" id="ARBA00022485"/>
    </source>
</evidence>
<dbReference type="InterPro" id="IPR058240">
    <property type="entry name" value="rSAM_sf"/>
</dbReference>
<dbReference type="PROSITE" id="PS51918">
    <property type="entry name" value="RADICAL_SAM"/>
    <property type="match status" value="1"/>
</dbReference>
<evidence type="ECO:0000313" key="10">
    <source>
        <dbReference type="Proteomes" id="UP000001971"/>
    </source>
</evidence>
<gene>
    <name evidence="9" type="ordered locus">YPA_0429</name>
</gene>
<dbReference type="RefSeq" id="WP_002209885.1">
    <property type="nucleotide sequence ID" value="NC_008150.1"/>
</dbReference>
<dbReference type="SFLD" id="SFLDG01072">
    <property type="entry name" value="dehydrogenase_like"/>
    <property type="match status" value="1"/>
</dbReference>
<dbReference type="Pfam" id="PF13186">
    <property type="entry name" value="SPASM"/>
    <property type="match status" value="1"/>
</dbReference>
<keyword evidence="5" id="KW-0408">Iron</keyword>
<dbReference type="GO" id="GO:0046872">
    <property type="term" value="F:metal ion binding"/>
    <property type="evidence" value="ECO:0007669"/>
    <property type="project" value="UniProtKB-KW"/>
</dbReference>
<dbReference type="SFLD" id="SFLDG01386">
    <property type="entry name" value="main_SPASM_domain-containing"/>
    <property type="match status" value="1"/>
</dbReference>
<dbReference type="InterPro" id="IPR007197">
    <property type="entry name" value="rSAM"/>
</dbReference>
<dbReference type="HOGENOM" id="CLU_009273_10_0_6"/>
<keyword evidence="2" id="KW-0004">4Fe-4S</keyword>
<dbReference type="InterPro" id="IPR034491">
    <property type="entry name" value="Anaerob_Ser_sulfatase-maturase"/>
</dbReference>
<evidence type="ECO:0000313" key="9">
    <source>
        <dbReference type="EMBL" id="ABG12397.1"/>
    </source>
</evidence>
<dbReference type="GO" id="GO:0016491">
    <property type="term" value="F:oxidoreductase activity"/>
    <property type="evidence" value="ECO:0007669"/>
    <property type="project" value="InterPro"/>
</dbReference>
<keyword evidence="4" id="KW-0479">Metal-binding</keyword>
<evidence type="ECO:0000256" key="4">
    <source>
        <dbReference type="ARBA" id="ARBA00022723"/>
    </source>
</evidence>
<dbReference type="SFLD" id="SFLDG01067">
    <property type="entry name" value="SPASM/twitch_domain_containing"/>
    <property type="match status" value="1"/>
</dbReference>
<evidence type="ECO:0000256" key="3">
    <source>
        <dbReference type="ARBA" id="ARBA00022691"/>
    </source>
</evidence>
<dbReference type="KEGG" id="ypa:YPA_0429"/>
<dbReference type="EMBL" id="CP000308">
    <property type="protein sequence ID" value="ABG12397.1"/>
    <property type="molecule type" value="Genomic_DNA"/>
</dbReference>
<keyword evidence="6" id="KW-0411">Iron-sulfur</keyword>
<dbReference type="NCBIfam" id="TIGR03942">
    <property type="entry name" value="sulfatase_rSAM"/>
    <property type="match status" value="1"/>
</dbReference>
<dbReference type="NCBIfam" id="TIGR04085">
    <property type="entry name" value="rSAM_more_4Fe4S"/>
    <property type="match status" value="1"/>
</dbReference>